<accession>A0A0J6FHZ9</accession>
<reference evidence="1 2" key="1">
    <citation type="submission" date="2007-06" db="EMBL/GenBank/DDBJ databases">
        <title>The Genome Sequence of Coccidioides posadasii RMSCC_3488.</title>
        <authorList>
            <consortium name="Coccidioides Genome Resources Consortium"/>
            <consortium name="The Broad Institute Genome Sequencing Platform"/>
            <person name="Henn M.R."/>
            <person name="Sykes S."/>
            <person name="Young S."/>
            <person name="Jaffe D."/>
            <person name="Berlin A."/>
            <person name="Alvarez P."/>
            <person name="Butler J."/>
            <person name="Gnerre S."/>
            <person name="Grabherr M."/>
            <person name="Mauceli E."/>
            <person name="Brockman W."/>
            <person name="Kodira C."/>
            <person name="Alvarado L."/>
            <person name="Zeng Q."/>
            <person name="Crawford M."/>
            <person name="Antoine C."/>
            <person name="Devon K."/>
            <person name="Galgiani J."/>
            <person name="Orsborn K."/>
            <person name="Lewis M.L."/>
            <person name="Nusbaum C."/>
            <person name="Galagan J."/>
            <person name="Birren B."/>
        </authorList>
    </citation>
    <scope>NUCLEOTIDE SEQUENCE [LARGE SCALE GENOMIC DNA]</scope>
    <source>
        <strain evidence="1 2">RMSCC 3488</strain>
    </source>
</reference>
<evidence type="ECO:0000313" key="2">
    <source>
        <dbReference type="Proteomes" id="UP000054567"/>
    </source>
</evidence>
<reference evidence="2" key="2">
    <citation type="journal article" date="2009" name="Genome Res.">
        <title>Comparative genomic analyses of the human fungal pathogens Coccidioides and their relatives.</title>
        <authorList>
            <person name="Sharpton T.J."/>
            <person name="Stajich J.E."/>
            <person name="Rounsley S.D."/>
            <person name="Gardner M.J."/>
            <person name="Wortman J.R."/>
            <person name="Jordar V.S."/>
            <person name="Maiti R."/>
            <person name="Kodira C.D."/>
            <person name="Neafsey D.E."/>
            <person name="Zeng Q."/>
            <person name="Hung C.-Y."/>
            <person name="McMahan C."/>
            <person name="Muszewska A."/>
            <person name="Grynberg M."/>
            <person name="Mandel M.A."/>
            <person name="Kellner E.M."/>
            <person name="Barker B.M."/>
            <person name="Galgiani J.N."/>
            <person name="Orbach M.J."/>
            <person name="Kirkland T.N."/>
            <person name="Cole G.T."/>
            <person name="Henn M.R."/>
            <person name="Birren B.W."/>
            <person name="Taylor J.W."/>
        </authorList>
    </citation>
    <scope>NUCLEOTIDE SEQUENCE [LARGE SCALE GENOMIC DNA]</scope>
    <source>
        <strain evidence="2">RMSCC 3488</strain>
    </source>
</reference>
<dbReference type="AlphaFoldDB" id="A0A0J6FHZ9"/>
<name>A0A0J6FHZ9_COCPO</name>
<evidence type="ECO:0000313" key="1">
    <source>
        <dbReference type="EMBL" id="KMM68454.1"/>
    </source>
</evidence>
<sequence length="140" mass="15991">MATNTVSGRNALFLAMWCARYTSLSSKALSAWRISSVRIPPPWACERSRPLIVKNLSTWHHGNCSICWYWPMIISSLPKFTTNETIVNQSFIFVTIEPPNTPAPAIKEIITEDHDKYSLKYAKIMAKYRSSFKYSQPANT</sequence>
<reference evidence="2" key="3">
    <citation type="journal article" date="2010" name="Genome Res.">
        <title>Population genomic sequencing of Coccidioides fungi reveals recent hybridization and transposon control.</title>
        <authorList>
            <person name="Neafsey D.E."/>
            <person name="Barker B.M."/>
            <person name="Sharpton T.J."/>
            <person name="Stajich J.E."/>
            <person name="Park D.J."/>
            <person name="Whiston E."/>
            <person name="Hung C.-Y."/>
            <person name="McMahan C."/>
            <person name="White J."/>
            <person name="Sykes S."/>
            <person name="Heiman D."/>
            <person name="Young S."/>
            <person name="Zeng Q."/>
            <person name="Abouelleil A."/>
            <person name="Aftuck L."/>
            <person name="Bessette D."/>
            <person name="Brown A."/>
            <person name="FitzGerald M."/>
            <person name="Lui A."/>
            <person name="Macdonald J.P."/>
            <person name="Priest M."/>
            <person name="Orbach M.J."/>
            <person name="Galgiani J.N."/>
            <person name="Kirkland T.N."/>
            <person name="Cole G.T."/>
            <person name="Birren B.W."/>
            <person name="Henn M.R."/>
            <person name="Taylor J.W."/>
            <person name="Rounsley S.D."/>
        </authorList>
    </citation>
    <scope>NUCLEOTIDE SEQUENCE [LARGE SCALE GENOMIC DNA]</scope>
    <source>
        <strain evidence="2">RMSCC 3488</strain>
    </source>
</reference>
<dbReference type="VEuPathDB" id="FungiDB:CPAG_04781"/>
<dbReference type="Proteomes" id="UP000054567">
    <property type="component" value="Unassembled WGS sequence"/>
</dbReference>
<protein>
    <submittedName>
        <fullName evidence="1">Uncharacterized protein</fullName>
    </submittedName>
</protein>
<proteinExistence type="predicted"/>
<dbReference type="EMBL" id="DS268111">
    <property type="protein sequence ID" value="KMM68454.1"/>
    <property type="molecule type" value="Genomic_DNA"/>
</dbReference>
<organism evidence="1 2">
    <name type="scientific">Coccidioides posadasii RMSCC 3488</name>
    <dbReference type="NCBI Taxonomy" id="454284"/>
    <lineage>
        <taxon>Eukaryota</taxon>
        <taxon>Fungi</taxon>
        <taxon>Dikarya</taxon>
        <taxon>Ascomycota</taxon>
        <taxon>Pezizomycotina</taxon>
        <taxon>Eurotiomycetes</taxon>
        <taxon>Eurotiomycetidae</taxon>
        <taxon>Onygenales</taxon>
        <taxon>Onygenaceae</taxon>
        <taxon>Coccidioides</taxon>
    </lineage>
</organism>
<gene>
    <name evidence="1" type="ORF">CPAG_04781</name>
</gene>